<name>A0ABY7VPU2_9BACT</name>
<evidence type="ECO:0000256" key="1">
    <source>
        <dbReference type="ARBA" id="ARBA00022670"/>
    </source>
</evidence>
<evidence type="ECO:0000256" key="3">
    <source>
        <dbReference type="ARBA" id="ARBA00022801"/>
    </source>
</evidence>
<keyword evidence="4 6" id="KW-0862">Zinc</keyword>
<organism evidence="8 9">
    <name type="scientific">Lentisphaera profundi</name>
    <dbReference type="NCBI Taxonomy" id="1658616"/>
    <lineage>
        <taxon>Bacteria</taxon>
        <taxon>Pseudomonadati</taxon>
        <taxon>Lentisphaerota</taxon>
        <taxon>Lentisphaeria</taxon>
        <taxon>Lentisphaerales</taxon>
        <taxon>Lentisphaeraceae</taxon>
        <taxon>Lentisphaera</taxon>
    </lineage>
</organism>
<dbReference type="PANTHER" id="PTHR22726:SF24">
    <property type="entry name" value="M48 FAMILY METALLOPEPTIDASE"/>
    <property type="match status" value="1"/>
</dbReference>
<keyword evidence="5 6" id="KW-0482">Metalloprotease</keyword>
<dbReference type="PROSITE" id="PS51257">
    <property type="entry name" value="PROKAR_LIPOPROTEIN"/>
    <property type="match status" value="1"/>
</dbReference>
<dbReference type="Gene3D" id="3.30.2010.10">
    <property type="entry name" value="Metalloproteases ('zincins'), catalytic domain"/>
    <property type="match status" value="1"/>
</dbReference>
<evidence type="ECO:0000256" key="2">
    <source>
        <dbReference type="ARBA" id="ARBA00022723"/>
    </source>
</evidence>
<keyword evidence="3 6" id="KW-0378">Hydrolase</keyword>
<sequence length="283" mass="31644">MENKFKFLILICSSLFFFSCQTNPMTGRSQLIMYSSDKMLNLSEVQYANVLKESKISNSSQEKARLQRVGTRIAKAVDDYLKESRLENNFKWEFNLIEDKQVNAWCMPGGKIAFYSGILPITKDDAGMAVVMGHEIAHAVAEHGNERMSQAMLIKGSLMAAAIGIQTTDTVDDEMGQAILIGAGGLASVGIALPNSRTQELEADYMGLVFMAKAGYNPERAIAFWQDMSKAGSAEKPPEFLSTHPGDIRRIDEIKKYLPKAMYYYRQSPQFQELEIKQLAPKN</sequence>
<evidence type="ECO:0000256" key="5">
    <source>
        <dbReference type="ARBA" id="ARBA00023049"/>
    </source>
</evidence>
<dbReference type="InterPro" id="IPR001915">
    <property type="entry name" value="Peptidase_M48"/>
</dbReference>
<dbReference type="Pfam" id="PF01435">
    <property type="entry name" value="Peptidase_M48"/>
    <property type="match status" value="1"/>
</dbReference>
<dbReference type="PANTHER" id="PTHR22726">
    <property type="entry name" value="METALLOENDOPEPTIDASE OMA1"/>
    <property type="match status" value="1"/>
</dbReference>
<accession>A0ABY7VPU2</accession>
<evidence type="ECO:0000259" key="7">
    <source>
        <dbReference type="Pfam" id="PF01435"/>
    </source>
</evidence>
<evidence type="ECO:0000256" key="6">
    <source>
        <dbReference type="RuleBase" id="RU003983"/>
    </source>
</evidence>
<comment type="similarity">
    <text evidence="6">Belongs to the peptidase M48 family.</text>
</comment>
<keyword evidence="9" id="KW-1185">Reference proteome</keyword>
<evidence type="ECO:0000313" key="8">
    <source>
        <dbReference type="EMBL" id="WDE96002.1"/>
    </source>
</evidence>
<keyword evidence="1 6" id="KW-0645">Protease</keyword>
<protein>
    <submittedName>
        <fullName evidence="8">M48 family metallopeptidase</fullName>
    </submittedName>
</protein>
<evidence type="ECO:0000256" key="4">
    <source>
        <dbReference type="ARBA" id="ARBA00022833"/>
    </source>
</evidence>
<dbReference type="Proteomes" id="UP001214250">
    <property type="component" value="Chromosome 1"/>
</dbReference>
<feature type="domain" description="Peptidase M48" evidence="7">
    <location>
        <begin position="61"/>
        <end position="256"/>
    </location>
</feature>
<keyword evidence="2" id="KW-0479">Metal-binding</keyword>
<dbReference type="InterPro" id="IPR051156">
    <property type="entry name" value="Mito/Outer_Membr_Metalloprot"/>
</dbReference>
<dbReference type="EMBL" id="CP117811">
    <property type="protein sequence ID" value="WDE96002.1"/>
    <property type="molecule type" value="Genomic_DNA"/>
</dbReference>
<comment type="cofactor">
    <cofactor evidence="6">
        <name>Zn(2+)</name>
        <dbReference type="ChEBI" id="CHEBI:29105"/>
    </cofactor>
    <text evidence="6">Binds 1 zinc ion per subunit.</text>
</comment>
<evidence type="ECO:0000313" key="9">
    <source>
        <dbReference type="Proteomes" id="UP001214250"/>
    </source>
</evidence>
<proteinExistence type="inferred from homology"/>
<dbReference type="CDD" id="cd07331">
    <property type="entry name" value="M48C_Oma1_like"/>
    <property type="match status" value="1"/>
</dbReference>
<reference evidence="8 9" key="1">
    <citation type="submission" date="2023-02" db="EMBL/GenBank/DDBJ databases">
        <title>Genome sequence of Lentisphaera profundi SAORIC-696.</title>
        <authorList>
            <person name="Kim e."/>
            <person name="Cho J.-C."/>
            <person name="Choi A."/>
            <person name="Kang I."/>
        </authorList>
    </citation>
    <scope>NUCLEOTIDE SEQUENCE [LARGE SCALE GENOMIC DNA]</scope>
    <source>
        <strain evidence="8 9">SAORIC-696</strain>
    </source>
</reference>
<gene>
    <name evidence="8" type="ORF">PQO03_09780</name>
</gene>
<dbReference type="RefSeq" id="WP_274149956.1">
    <property type="nucleotide sequence ID" value="NZ_CP117811.1"/>
</dbReference>